<gene>
    <name evidence="1" type="ORF">HHI36_002353</name>
</gene>
<organism evidence="1 2">
    <name type="scientific">Cryptolaemus montrouzieri</name>
    <dbReference type="NCBI Taxonomy" id="559131"/>
    <lineage>
        <taxon>Eukaryota</taxon>
        <taxon>Metazoa</taxon>
        <taxon>Ecdysozoa</taxon>
        <taxon>Arthropoda</taxon>
        <taxon>Hexapoda</taxon>
        <taxon>Insecta</taxon>
        <taxon>Pterygota</taxon>
        <taxon>Neoptera</taxon>
        <taxon>Endopterygota</taxon>
        <taxon>Coleoptera</taxon>
        <taxon>Polyphaga</taxon>
        <taxon>Cucujiformia</taxon>
        <taxon>Coccinelloidea</taxon>
        <taxon>Coccinellidae</taxon>
        <taxon>Scymninae</taxon>
        <taxon>Scymnini</taxon>
        <taxon>Cryptolaemus</taxon>
    </lineage>
</organism>
<dbReference type="AlphaFoldDB" id="A0ABD2PA85"/>
<dbReference type="EMBL" id="JABFTP020000185">
    <property type="protein sequence ID" value="KAL3287896.1"/>
    <property type="molecule type" value="Genomic_DNA"/>
</dbReference>
<reference evidence="1 2" key="1">
    <citation type="journal article" date="2021" name="BMC Biol.">
        <title>Horizontally acquired antibacterial genes associated with adaptive radiation of ladybird beetles.</title>
        <authorList>
            <person name="Li H.S."/>
            <person name="Tang X.F."/>
            <person name="Huang Y.H."/>
            <person name="Xu Z.Y."/>
            <person name="Chen M.L."/>
            <person name="Du X.Y."/>
            <person name="Qiu B.Y."/>
            <person name="Chen P.T."/>
            <person name="Zhang W."/>
            <person name="Slipinski A."/>
            <person name="Escalona H.E."/>
            <person name="Waterhouse R.M."/>
            <person name="Zwick A."/>
            <person name="Pang H."/>
        </authorList>
    </citation>
    <scope>NUCLEOTIDE SEQUENCE [LARGE SCALE GENOMIC DNA]</scope>
    <source>
        <strain evidence="1">SYSU2018</strain>
    </source>
</reference>
<sequence>MVMIPILTIQIQTDSEIESAIQAEQDAIPKKIESFQTIRTKAKFNLQNQAEKMKTMSADKYSNVGVRQNVRLRVPEIDRAKTDPNSIIAVVIDV</sequence>
<protein>
    <submittedName>
        <fullName evidence="1">Uncharacterized protein</fullName>
    </submittedName>
</protein>
<keyword evidence="2" id="KW-1185">Reference proteome</keyword>
<comment type="caution">
    <text evidence="1">The sequence shown here is derived from an EMBL/GenBank/DDBJ whole genome shotgun (WGS) entry which is preliminary data.</text>
</comment>
<dbReference type="Proteomes" id="UP001516400">
    <property type="component" value="Unassembled WGS sequence"/>
</dbReference>
<name>A0ABD2PA85_9CUCU</name>
<proteinExistence type="predicted"/>
<evidence type="ECO:0000313" key="1">
    <source>
        <dbReference type="EMBL" id="KAL3287896.1"/>
    </source>
</evidence>
<evidence type="ECO:0000313" key="2">
    <source>
        <dbReference type="Proteomes" id="UP001516400"/>
    </source>
</evidence>
<accession>A0ABD2PA85</accession>